<keyword evidence="1 5" id="KW-0699">rRNA-binding</keyword>
<dbReference type="Proteomes" id="UP000318102">
    <property type="component" value="Unassembled WGS sequence"/>
</dbReference>
<dbReference type="HAMAP" id="MF_01334">
    <property type="entry name" value="Ribosomal_bL25_CTC"/>
    <property type="match status" value="1"/>
</dbReference>
<comment type="caution">
    <text evidence="8">The sequence shown here is derived from an EMBL/GenBank/DDBJ whole genome shotgun (WGS) entry which is preliminary data.</text>
</comment>
<evidence type="ECO:0000259" key="7">
    <source>
        <dbReference type="Pfam" id="PF14693"/>
    </source>
</evidence>
<sequence>MFGIDKMANCEELPTRRLLMMSTTSTSFQLKAEHRKIEGGSSSKRLRKQGRLPAVVYGQGIESTSLSVDAREFINYVRYKGLTDVIHLAVDGKKSIPVMIKDVQRQDANWLHVDLIKIDKNKPIKVRVPLEYIGTAPGTKSGGILDIQETSVEVEGLPDHIPASIAIDVSSLDISEKLLVKDVPWPEHVSLLTQADIILASVVLPSTLEANDEASSQAVAQETEATS</sequence>
<evidence type="ECO:0000259" key="6">
    <source>
        <dbReference type="Pfam" id="PF01386"/>
    </source>
</evidence>
<proteinExistence type="inferred from homology"/>
<dbReference type="EMBL" id="VNJK01000001">
    <property type="protein sequence ID" value="TVX92992.1"/>
    <property type="molecule type" value="Genomic_DNA"/>
</dbReference>
<dbReference type="GO" id="GO:0003735">
    <property type="term" value="F:structural constituent of ribosome"/>
    <property type="evidence" value="ECO:0007669"/>
    <property type="project" value="InterPro"/>
</dbReference>
<dbReference type="SUPFAM" id="SSF50715">
    <property type="entry name" value="Ribosomal protein L25-like"/>
    <property type="match status" value="1"/>
</dbReference>
<evidence type="ECO:0000256" key="3">
    <source>
        <dbReference type="ARBA" id="ARBA00022980"/>
    </source>
</evidence>
<dbReference type="GO" id="GO:0006412">
    <property type="term" value="P:translation"/>
    <property type="evidence" value="ECO:0007669"/>
    <property type="project" value="UniProtKB-UniRule"/>
</dbReference>
<feature type="domain" description="Large ribosomal subunit protein bL25 L25" evidence="6">
    <location>
        <begin position="30"/>
        <end position="115"/>
    </location>
</feature>
<dbReference type="InterPro" id="IPR011035">
    <property type="entry name" value="Ribosomal_bL25/Gln-tRNA_synth"/>
</dbReference>
<dbReference type="InterPro" id="IPR020930">
    <property type="entry name" value="Ribosomal_uL5_bac-type"/>
</dbReference>
<comment type="function">
    <text evidence="5">This is one of the proteins that binds to the 5S RNA in the ribosome where it forms part of the central protuberance.</text>
</comment>
<organism evidence="8 9">
    <name type="scientific">Paenibacillus agilis</name>
    <dbReference type="NCBI Taxonomy" id="3020863"/>
    <lineage>
        <taxon>Bacteria</taxon>
        <taxon>Bacillati</taxon>
        <taxon>Bacillota</taxon>
        <taxon>Bacilli</taxon>
        <taxon>Bacillales</taxon>
        <taxon>Paenibacillaceae</taxon>
        <taxon>Paenibacillus</taxon>
    </lineage>
</organism>
<dbReference type="GO" id="GO:0008097">
    <property type="term" value="F:5S rRNA binding"/>
    <property type="evidence" value="ECO:0007669"/>
    <property type="project" value="InterPro"/>
</dbReference>
<protein>
    <recommendedName>
        <fullName evidence="5">Large ribosomal subunit protein bL25</fullName>
    </recommendedName>
    <alternativeName>
        <fullName evidence="5">General stress protein CTC</fullName>
    </alternativeName>
</protein>
<dbReference type="InterPro" id="IPR020057">
    <property type="entry name" value="Ribosomal_bL25_b-dom"/>
</dbReference>
<dbReference type="OrthoDB" id="9790002at2"/>
<dbReference type="AlphaFoldDB" id="A0A559IZE2"/>
<comment type="similarity">
    <text evidence="5">Belongs to the bacterial ribosomal protein bL25 family. CTC subfamily.</text>
</comment>
<evidence type="ECO:0000256" key="1">
    <source>
        <dbReference type="ARBA" id="ARBA00022730"/>
    </source>
</evidence>
<comment type="subunit">
    <text evidence="5">Part of the 50S ribosomal subunit; part of the 5S rRNA/L5/L18/L25 subcomplex. Contacts the 5S rRNA. Binds to the 5S rRNA independently of L5 and L18.</text>
</comment>
<dbReference type="GO" id="GO:0022625">
    <property type="term" value="C:cytosolic large ribosomal subunit"/>
    <property type="evidence" value="ECO:0007669"/>
    <property type="project" value="TreeGrafter"/>
</dbReference>
<reference evidence="8 9" key="1">
    <citation type="submission" date="2019-07" db="EMBL/GenBank/DDBJ databases">
        <authorList>
            <person name="Kim J."/>
        </authorList>
    </citation>
    <scope>NUCLEOTIDE SEQUENCE [LARGE SCALE GENOMIC DNA]</scope>
    <source>
        <strain evidence="8 9">N4</strain>
    </source>
</reference>
<keyword evidence="4 5" id="KW-0687">Ribonucleoprotein</keyword>
<keyword evidence="2 5" id="KW-0694">RNA-binding</keyword>
<dbReference type="CDD" id="cd00495">
    <property type="entry name" value="Ribosomal_L25_TL5_CTC"/>
    <property type="match status" value="1"/>
</dbReference>
<dbReference type="NCBIfam" id="TIGR00731">
    <property type="entry name" value="bL25_bact_ctc"/>
    <property type="match status" value="1"/>
</dbReference>
<dbReference type="PANTHER" id="PTHR33284">
    <property type="entry name" value="RIBOSOMAL PROTEIN L25/GLN-TRNA SYNTHETASE, ANTI-CODON-BINDING DOMAIN-CONTAINING PROTEIN"/>
    <property type="match status" value="1"/>
</dbReference>
<evidence type="ECO:0000313" key="8">
    <source>
        <dbReference type="EMBL" id="TVX92992.1"/>
    </source>
</evidence>
<dbReference type="Gene3D" id="2.40.240.10">
    <property type="entry name" value="Ribosomal Protein L25, Chain P"/>
    <property type="match status" value="1"/>
</dbReference>
<dbReference type="InterPro" id="IPR020056">
    <property type="entry name" value="Rbsml_bL25/Gln-tRNA_synth_N"/>
</dbReference>
<gene>
    <name evidence="5" type="primary">rplY</name>
    <name evidence="5" type="synonym">ctc</name>
    <name evidence="8" type="ORF">FPZ44_07925</name>
</gene>
<evidence type="ECO:0000256" key="5">
    <source>
        <dbReference type="HAMAP-Rule" id="MF_01334"/>
    </source>
</evidence>
<dbReference type="Gene3D" id="2.170.120.20">
    <property type="entry name" value="Ribosomal protein L25, beta domain"/>
    <property type="match status" value="1"/>
</dbReference>
<dbReference type="InterPro" id="IPR029751">
    <property type="entry name" value="Ribosomal_L25_dom"/>
</dbReference>
<keyword evidence="9" id="KW-1185">Reference proteome</keyword>
<evidence type="ECO:0000313" key="9">
    <source>
        <dbReference type="Proteomes" id="UP000318102"/>
    </source>
</evidence>
<evidence type="ECO:0000256" key="4">
    <source>
        <dbReference type="ARBA" id="ARBA00023274"/>
    </source>
</evidence>
<dbReference type="InterPro" id="IPR001021">
    <property type="entry name" value="Ribosomal_bL25_long"/>
</dbReference>
<keyword evidence="3 5" id="KW-0689">Ribosomal protein</keyword>
<feature type="domain" description="Large ribosomal subunit protein bL25 beta" evidence="7">
    <location>
        <begin position="124"/>
        <end position="205"/>
    </location>
</feature>
<dbReference type="InterPro" id="IPR037121">
    <property type="entry name" value="Ribosomal_bL25_C"/>
</dbReference>
<evidence type="ECO:0000256" key="2">
    <source>
        <dbReference type="ARBA" id="ARBA00022884"/>
    </source>
</evidence>
<dbReference type="Pfam" id="PF14693">
    <property type="entry name" value="Ribosomal_TL5_C"/>
    <property type="match status" value="1"/>
</dbReference>
<name>A0A559IZE2_9BACL</name>
<dbReference type="Pfam" id="PF01386">
    <property type="entry name" value="Ribosomal_L25p"/>
    <property type="match status" value="1"/>
</dbReference>
<accession>A0A559IZE2</accession>
<dbReference type="PANTHER" id="PTHR33284:SF1">
    <property type="entry name" value="RIBOSOMAL PROTEIN L25_GLN-TRNA SYNTHETASE, ANTI-CODON-BINDING DOMAIN-CONTAINING PROTEIN"/>
    <property type="match status" value="1"/>
</dbReference>